<reference evidence="1" key="1">
    <citation type="submission" date="2019-12" db="EMBL/GenBank/DDBJ databases">
        <title>High-Quality draft genome sequences of three cyanobacteria isolated from the limestone walls of the Old Cathedral of Coimbra.</title>
        <authorList>
            <person name="Tiago I."/>
            <person name="Soares F."/>
            <person name="Portugal A."/>
        </authorList>
    </citation>
    <scope>NUCLEOTIDE SEQUENCE</scope>
    <source>
        <strain evidence="1">A</strain>
    </source>
</reference>
<organism evidence="1 2">
    <name type="scientific">Myxacorys almedinensis A</name>
    <dbReference type="NCBI Taxonomy" id="2690445"/>
    <lineage>
        <taxon>Bacteria</taxon>
        <taxon>Bacillati</taxon>
        <taxon>Cyanobacteriota</taxon>
        <taxon>Cyanophyceae</taxon>
        <taxon>Leptolyngbyales</taxon>
        <taxon>Leptolyngbyaceae</taxon>
        <taxon>Myxacorys</taxon>
        <taxon>Myxacorys almedinensis</taxon>
    </lineage>
</organism>
<dbReference type="Proteomes" id="UP000646053">
    <property type="component" value="Unassembled WGS sequence"/>
</dbReference>
<protein>
    <submittedName>
        <fullName evidence="1">Uncharacterized protein</fullName>
    </submittedName>
</protein>
<dbReference type="AlphaFoldDB" id="A0A8J7Z1J0"/>
<evidence type="ECO:0000313" key="2">
    <source>
        <dbReference type="Proteomes" id="UP000646053"/>
    </source>
</evidence>
<gene>
    <name evidence="1" type="ORF">GS601_13875</name>
</gene>
<proteinExistence type="predicted"/>
<evidence type="ECO:0000313" key="1">
    <source>
        <dbReference type="EMBL" id="NDJ18367.1"/>
    </source>
</evidence>
<accession>A0A8J7Z1J0</accession>
<dbReference type="EMBL" id="WVIE01000015">
    <property type="protein sequence ID" value="NDJ18367.1"/>
    <property type="molecule type" value="Genomic_DNA"/>
</dbReference>
<name>A0A8J7Z1J0_9CYAN</name>
<sequence>MLNFKQSSDQVIPLVDLRSRLLPSFLDSDLAGSDLLARRLALGQENFMMASPSDKSERLAPDSVDWIPPRNLKDRAAHLEDVTLDEAVHLLEEAVEVYTVLAPTLPTYQLERACDELEFLTNLCRQLTQATGSNL</sequence>
<keyword evidence="2" id="KW-1185">Reference proteome</keyword>
<dbReference type="RefSeq" id="WP_162423893.1">
    <property type="nucleotide sequence ID" value="NZ_WVIE01000015.1"/>
</dbReference>
<comment type="caution">
    <text evidence="1">The sequence shown here is derived from an EMBL/GenBank/DDBJ whole genome shotgun (WGS) entry which is preliminary data.</text>
</comment>